<accession>A0A7W9LHB6</accession>
<gene>
    <name evidence="2" type="ORF">HD596_010580</name>
</gene>
<evidence type="ECO:0000313" key="2">
    <source>
        <dbReference type="EMBL" id="MBB5783824.1"/>
    </source>
</evidence>
<feature type="region of interest" description="Disordered" evidence="1">
    <location>
        <begin position="1"/>
        <end position="59"/>
    </location>
</feature>
<organism evidence="2 3">
    <name type="scientific">Nonomuraea jabiensis</name>
    <dbReference type="NCBI Taxonomy" id="882448"/>
    <lineage>
        <taxon>Bacteria</taxon>
        <taxon>Bacillati</taxon>
        <taxon>Actinomycetota</taxon>
        <taxon>Actinomycetes</taxon>
        <taxon>Streptosporangiales</taxon>
        <taxon>Streptosporangiaceae</taxon>
        <taxon>Nonomuraea</taxon>
    </lineage>
</organism>
<feature type="compositionally biased region" description="Low complexity" evidence="1">
    <location>
        <begin position="39"/>
        <end position="56"/>
    </location>
</feature>
<feature type="compositionally biased region" description="Low complexity" evidence="1">
    <location>
        <begin position="1"/>
        <end position="25"/>
    </location>
</feature>
<reference evidence="2 3" key="1">
    <citation type="submission" date="2020-08" db="EMBL/GenBank/DDBJ databases">
        <title>Sequencing the genomes of 1000 actinobacteria strains.</title>
        <authorList>
            <person name="Klenk H.-P."/>
        </authorList>
    </citation>
    <scope>NUCLEOTIDE SEQUENCE [LARGE SCALE GENOMIC DNA]</scope>
    <source>
        <strain evidence="2 3">DSM 45507</strain>
    </source>
</reference>
<comment type="caution">
    <text evidence="2">The sequence shown here is derived from an EMBL/GenBank/DDBJ whole genome shotgun (WGS) entry which is preliminary data.</text>
</comment>
<sequence length="76" mass="7949">MTSAARSWGLAASGSSRRRAAMTSGKSTSCHSAVGGGAIRSARLSRPAPRSRPIASGWRARKRRAISSSFLARCAM</sequence>
<dbReference type="AlphaFoldDB" id="A0A7W9LHB6"/>
<name>A0A7W9LHB6_9ACTN</name>
<proteinExistence type="predicted"/>
<keyword evidence="3" id="KW-1185">Reference proteome</keyword>
<evidence type="ECO:0000313" key="3">
    <source>
        <dbReference type="Proteomes" id="UP000579153"/>
    </source>
</evidence>
<dbReference type="EMBL" id="JACHMB010000001">
    <property type="protein sequence ID" value="MBB5783824.1"/>
    <property type="molecule type" value="Genomic_DNA"/>
</dbReference>
<protein>
    <submittedName>
        <fullName evidence="2">Uncharacterized protein</fullName>
    </submittedName>
</protein>
<evidence type="ECO:0000256" key="1">
    <source>
        <dbReference type="SAM" id="MobiDB-lite"/>
    </source>
</evidence>
<dbReference type="Proteomes" id="UP000579153">
    <property type="component" value="Unassembled WGS sequence"/>
</dbReference>